<name>A0A0W0CAU9_CANGB</name>
<dbReference type="OrthoDB" id="4065985at2759"/>
<dbReference type="AlphaFoldDB" id="A0A0W0CAU9"/>
<dbReference type="GO" id="GO:0035591">
    <property type="term" value="F:signaling adaptor activity"/>
    <property type="evidence" value="ECO:0007669"/>
    <property type="project" value="TreeGrafter"/>
</dbReference>
<evidence type="ECO:0000256" key="2">
    <source>
        <dbReference type="ARBA" id="ARBA00022737"/>
    </source>
</evidence>
<gene>
    <name evidence="3" type="ORF">AO440_003810</name>
</gene>
<dbReference type="PANTHER" id="PTHR47566">
    <property type="match status" value="1"/>
</dbReference>
<dbReference type="Pfam" id="PF12799">
    <property type="entry name" value="LRR_4"/>
    <property type="match status" value="1"/>
</dbReference>
<dbReference type="VEuPathDB" id="FungiDB:CAGL0D00264g"/>
<evidence type="ECO:0000313" key="3">
    <source>
        <dbReference type="EMBL" id="KTA96689.1"/>
    </source>
</evidence>
<dbReference type="PROSITE" id="PS51450">
    <property type="entry name" value="LRR"/>
    <property type="match status" value="3"/>
</dbReference>
<dbReference type="VEuPathDB" id="FungiDB:GVI51_D00143"/>
<evidence type="ECO:0000256" key="1">
    <source>
        <dbReference type="ARBA" id="ARBA00022614"/>
    </source>
</evidence>
<dbReference type="InterPro" id="IPR001611">
    <property type="entry name" value="Leu-rich_rpt"/>
</dbReference>
<dbReference type="Proteomes" id="UP000054886">
    <property type="component" value="Unassembled WGS sequence"/>
</dbReference>
<dbReference type="PANTHER" id="PTHR47566:SF1">
    <property type="entry name" value="PROTEIN NUD1"/>
    <property type="match status" value="1"/>
</dbReference>
<dbReference type="InterPro" id="IPR032675">
    <property type="entry name" value="LRR_dom_sf"/>
</dbReference>
<dbReference type="EMBL" id="LLZZ01000169">
    <property type="protein sequence ID" value="KTA96689.1"/>
    <property type="molecule type" value="Genomic_DNA"/>
</dbReference>
<dbReference type="VEuPathDB" id="FungiDB:GWK60_I00143"/>
<evidence type="ECO:0000313" key="4">
    <source>
        <dbReference type="Proteomes" id="UP000054886"/>
    </source>
</evidence>
<dbReference type="VEuPathDB" id="FungiDB:B1J91_D00264g"/>
<organism evidence="3 4">
    <name type="scientific">Candida glabrata</name>
    <name type="common">Yeast</name>
    <name type="synonym">Torulopsis glabrata</name>
    <dbReference type="NCBI Taxonomy" id="5478"/>
    <lineage>
        <taxon>Eukaryota</taxon>
        <taxon>Fungi</taxon>
        <taxon>Dikarya</taxon>
        <taxon>Ascomycota</taxon>
        <taxon>Saccharomycotina</taxon>
        <taxon>Saccharomycetes</taxon>
        <taxon>Saccharomycetales</taxon>
        <taxon>Saccharomycetaceae</taxon>
        <taxon>Nakaseomyces</taxon>
    </lineage>
</organism>
<dbReference type="SMART" id="SM00365">
    <property type="entry name" value="LRR_SD22"/>
    <property type="match status" value="3"/>
</dbReference>
<dbReference type="VEuPathDB" id="FungiDB:GW608_I00143"/>
<dbReference type="InterPro" id="IPR052574">
    <property type="entry name" value="CDIRP"/>
</dbReference>
<dbReference type="InterPro" id="IPR025875">
    <property type="entry name" value="Leu-rich_rpt_4"/>
</dbReference>
<accession>A0A0W0CAU9</accession>
<keyword evidence="1" id="KW-0433">Leucine-rich repeat</keyword>
<proteinExistence type="predicted"/>
<dbReference type="SUPFAM" id="SSF52058">
    <property type="entry name" value="L domain-like"/>
    <property type="match status" value="1"/>
</dbReference>
<dbReference type="PhylomeDB" id="A0A0W0CAU9"/>
<reference evidence="3 4" key="1">
    <citation type="submission" date="2015-10" db="EMBL/GenBank/DDBJ databases">
        <title>Draft genomes sequences of Candida glabrata isolates 1A, 1B, 2A, 2B, 3A and 3B.</title>
        <authorList>
            <person name="Haavelsrud O.E."/>
            <person name="Gaustad P."/>
        </authorList>
    </citation>
    <scope>NUCLEOTIDE SEQUENCE [LARGE SCALE GENOMIC DNA]</scope>
    <source>
        <strain evidence="3">910700640</strain>
    </source>
</reference>
<dbReference type="Gene3D" id="3.80.10.10">
    <property type="entry name" value="Ribonuclease Inhibitor"/>
    <property type="match status" value="1"/>
</dbReference>
<comment type="caution">
    <text evidence="3">The sequence shown here is derived from an EMBL/GenBank/DDBJ whole genome shotgun (WGS) entry which is preliminary data.</text>
</comment>
<protein>
    <submittedName>
        <fullName evidence="3">Protein NUD1</fullName>
    </submittedName>
</protein>
<keyword evidence="2" id="KW-0677">Repeat</keyword>
<sequence length="403" mass="46487">MHIAPDRALTPLNLNGGFQIPYSSHSFKDDDIDDNSNGSKSSDKFKYATQLDNSLDLSRDELVFKERNVSGRVNLTDTQGKPYSFLCNTDASISQIPFKPKTKIIRELNVQGKGLLHLNLNNYRDLETLNCSYNCIADLEFLNDGYHLTQINMSHNQVRSLTTLENTPLRHLDLSYNLIEGCIDFRELMHGSRDKLGWASLEYLCLTGNKIKELKNIHLLTNLRVLLVDNNNLEKVDNLHLLRYLETVSLMKNFNLPHLELKCLPLMQLKELHIDACKCLREWKICPPHIEVFEICNGAICDIPKWEYFPPNLKILKISNISGLRELPSNLYQIIPTVQRLDLTDNDLHDLKNILRAIPTTQLKYINLCRNPVTKQLSRRTAQNYEHVFRIACQIIENVHLVD</sequence>